<dbReference type="EMBL" id="CAJZBQ010000038">
    <property type="protein sequence ID" value="CAG9325405.1"/>
    <property type="molecule type" value="Genomic_DNA"/>
</dbReference>
<accession>A0AAU9JDQ1</accession>
<proteinExistence type="predicted"/>
<keyword evidence="2" id="KW-1185">Reference proteome</keyword>
<sequence>MREPMNDVSFSSLTLRRHGFQDEWSIHEKDPDSFIAYADLLINLYRSSVGSSFHHSFGLRSSYQTSYSPKGCPVLISSRVAILETSAFSGRGYATQFPKMGIWNLSTSNTSRINLDNYFGEIHINNYQLEQIVKNADLVVLSPQDLDDARIINILRNSSYIIKDELNIKSKANNKIYKEFLTPENEITHTLDIDADCLSTNRANYMIQKILELHSFTENCNSNPEFNIEIKITSSAPTTNWIYNFKFDLTRILRGIRILPECSELDTWSFVLKILDPLEEGENGNESIEA</sequence>
<comment type="caution">
    <text evidence="1">The sequence shown here is derived from an EMBL/GenBank/DDBJ whole genome shotgun (WGS) entry which is preliminary data.</text>
</comment>
<protein>
    <submittedName>
        <fullName evidence="1">Uncharacterized protein</fullName>
    </submittedName>
</protein>
<organism evidence="1 2">
    <name type="scientific">Blepharisma stoltei</name>
    <dbReference type="NCBI Taxonomy" id="1481888"/>
    <lineage>
        <taxon>Eukaryota</taxon>
        <taxon>Sar</taxon>
        <taxon>Alveolata</taxon>
        <taxon>Ciliophora</taxon>
        <taxon>Postciliodesmatophora</taxon>
        <taxon>Heterotrichea</taxon>
        <taxon>Heterotrichida</taxon>
        <taxon>Blepharismidae</taxon>
        <taxon>Blepharisma</taxon>
    </lineage>
</organism>
<name>A0AAU9JDQ1_9CILI</name>
<dbReference type="Proteomes" id="UP001162131">
    <property type="component" value="Unassembled WGS sequence"/>
</dbReference>
<evidence type="ECO:0000313" key="2">
    <source>
        <dbReference type="Proteomes" id="UP001162131"/>
    </source>
</evidence>
<evidence type="ECO:0000313" key="1">
    <source>
        <dbReference type="EMBL" id="CAG9325405.1"/>
    </source>
</evidence>
<dbReference type="AlphaFoldDB" id="A0AAU9JDQ1"/>
<reference evidence="1" key="1">
    <citation type="submission" date="2021-09" db="EMBL/GenBank/DDBJ databases">
        <authorList>
            <consortium name="AG Swart"/>
            <person name="Singh M."/>
            <person name="Singh A."/>
            <person name="Seah K."/>
            <person name="Emmerich C."/>
        </authorList>
    </citation>
    <scope>NUCLEOTIDE SEQUENCE</scope>
    <source>
        <strain evidence="1">ATCC30299</strain>
    </source>
</reference>
<gene>
    <name evidence="1" type="ORF">BSTOLATCC_MIC38661</name>
</gene>